<protein>
    <submittedName>
        <fullName evidence="1">Uncharacterized protein</fullName>
    </submittedName>
</protein>
<organism evidence="1 2">
    <name type="scientific">Endozoicomonas numazuensis</name>
    <dbReference type="NCBI Taxonomy" id="1137799"/>
    <lineage>
        <taxon>Bacteria</taxon>
        <taxon>Pseudomonadati</taxon>
        <taxon>Pseudomonadota</taxon>
        <taxon>Gammaproteobacteria</taxon>
        <taxon>Oceanospirillales</taxon>
        <taxon>Endozoicomonadaceae</taxon>
        <taxon>Endozoicomonas</taxon>
    </lineage>
</organism>
<keyword evidence="2" id="KW-1185">Reference proteome</keyword>
<reference evidence="1 2" key="1">
    <citation type="submission" date="2014-06" db="EMBL/GenBank/DDBJ databases">
        <title>Whole Genome Sequences of Three Symbiotic Endozoicomonas Bacteria.</title>
        <authorList>
            <person name="Neave M.J."/>
            <person name="Apprill A."/>
            <person name="Voolstra C.R."/>
        </authorList>
    </citation>
    <scope>NUCLEOTIDE SEQUENCE [LARGE SCALE GENOMIC DNA]</scope>
    <source>
        <strain evidence="1 2">DSM 25634</strain>
    </source>
</reference>
<dbReference type="Proteomes" id="UP000028073">
    <property type="component" value="Unassembled WGS sequence"/>
</dbReference>
<dbReference type="EMBL" id="JOKH01000003">
    <property type="protein sequence ID" value="KEQ17291.1"/>
    <property type="molecule type" value="Genomic_DNA"/>
</dbReference>
<evidence type="ECO:0000313" key="1">
    <source>
        <dbReference type="EMBL" id="KEQ17291.1"/>
    </source>
</evidence>
<accession>A0A081NFR8</accession>
<dbReference type="RefSeq" id="WP_034837407.1">
    <property type="nucleotide sequence ID" value="NZ_JOKH01000003.1"/>
</dbReference>
<comment type="caution">
    <text evidence="1">The sequence shown here is derived from an EMBL/GenBank/DDBJ whole genome shotgun (WGS) entry which is preliminary data.</text>
</comment>
<gene>
    <name evidence="1" type="ORF">GZ78_15865</name>
</gene>
<proteinExistence type="predicted"/>
<sequence>MRIEDVPVKSDFRALQWELDEVVHNTERKSSSTTYIPYKVPVLPVGYLGILLDLEKCNLEGVYMHDAFVSRVDMAGRKIFWSNPLKTYVLHEDPSVAVDRSDIKHKAHLWQYKLDGPKQLKKLTQEVSLVRGKKPVEYNEVVVGYDKDSIIGVMATLNNTLHDNGISNKEILSDSKNFKSIISDRLNICVPVLRYNCSNGELY</sequence>
<evidence type="ECO:0000313" key="2">
    <source>
        <dbReference type="Proteomes" id="UP000028073"/>
    </source>
</evidence>
<name>A0A081NFR8_9GAMM</name>
<dbReference type="AlphaFoldDB" id="A0A081NFR8"/>